<dbReference type="RefSeq" id="WP_035202370.1">
    <property type="nucleotide sequence ID" value="NZ_BOQQ01000006.1"/>
</dbReference>
<dbReference type="InterPro" id="IPR027383">
    <property type="entry name" value="Znf_put"/>
</dbReference>
<dbReference type="EMBL" id="NPCC01000036">
    <property type="protein sequence ID" value="PAE87246.1"/>
    <property type="molecule type" value="Genomic_DNA"/>
</dbReference>
<dbReference type="InterPro" id="IPR041916">
    <property type="entry name" value="Anti_sigma_zinc_sf"/>
</dbReference>
<comment type="caution">
    <text evidence="4">The sequence shown here is derived from an EMBL/GenBank/DDBJ whole genome shotgun (WGS) entry which is preliminary data.</text>
</comment>
<feature type="domain" description="Putative zinc-finger" evidence="3">
    <location>
        <begin position="4"/>
        <end position="38"/>
    </location>
</feature>
<dbReference type="AlphaFoldDB" id="A0A268NUT2"/>
<evidence type="ECO:0000313" key="5">
    <source>
        <dbReference type="Proteomes" id="UP000216207"/>
    </source>
</evidence>
<dbReference type="Proteomes" id="UP000216207">
    <property type="component" value="Unassembled WGS sequence"/>
</dbReference>
<reference evidence="4 5" key="1">
    <citation type="submission" date="2017-07" db="EMBL/GenBank/DDBJ databases">
        <title>Isolation and whole genome analysis of endospore-forming bacteria from heroin.</title>
        <authorList>
            <person name="Kalinowski J."/>
            <person name="Ahrens B."/>
            <person name="Al-Dilaimi A."/>
            <person name="Winkler A."/>
            <person name="Wibberg D."/>
            <person name="Schleenbecker U."/>
            <person name="Ruckert C."/>
            <person name="Wolfel R."/>
            <person name="Grass G."/>
        </authorList>
    </citation>
    <scope>NUCLEOTIDE SEQUENCE [LARGE SCALE GENOMIC DNA]</scope>
    <source>
        <strain evidence="4 5">7539</strain>
    </source>
</reference>
<dbReference type="Gene3D" id="1.10.10.1320">
    <property type="entry name" value="Anti-sigma factor, zinc-finger domain"/>
    <property type="match status" value="1"/>
</dbReference>
<sequence>MKTCHSHDELIHIYLDGDATKEQKEELYAHLQSCPSCREHLQELKKSIAFIQSSSHIEAPEGFTAGVMAKLPKTKKTAKWKLKAKRHPILVAAAIFLIMMSAAFFSAWSHTTDGIAVSGNGPFVIDKEAGVVVVPEGEVIDGDLVVRNGTLVLEGEVRGNVLLINSRFNKDTLYASPNQVTGEIEEVDKALSWAWYNMKEFFSEVVAVFDAGEDDPHSTDN</sequence>
<evidence type="ECO:0000313" key="4">
    <source>
        <dbReference type="EMBL" id="PAE87246.1"/>
    </source>
</evidence>
<evidence type="ECO:0000259" key="3">
    <source>
        <dbReference type="Pfam" id="PF13490"/>
    </source>
</evidence>
<organism evidence="4 5">
    <name type="scientific">Shouchella clausii</name>
    <name type="common">Alkalihalobacillus clausii</name>
    <dbReference type="NCBI Taxonomy" id="79880"/>
    <lineage>
        <taxon>Bacteria</taxon>
        <taxon>Bacillati</taxon>
        <taxon>Bacillota</taxon>
        <taxon>Bacilli</taxon>
        <taxon>Bacillales</taxon>
        <taxon>Bacillaceae</taxon>
        <taxon>Shouchella</taxon>
    </lineage>
</organism>
<comment type="similarity">
    <text evidence="1">Belongs to the zinc-associated anti-sigma factor (ZAS) superfamily. Anti-sigma-W factor family.</text>
</comment>
<protein>
    <recommendedName>
        <fullName evidence="2">Anti-sigma-W factor RsiW</fullName>
    </recommendedName>
</protein>
<proteinExistence type="inferred from homology"/>
<name>A0A268NUT2_SHOCL</name>
<evidence type="ECO:0000256" key="2">
    <source>
        <dbReference type="ARBA" id="ARBA00024438"/>
    </source>
</evidence>
<gene>
    <name evidence="4" type="ORF">CHH72_18855</name>
</gene>
<accession>A0A268NUT2</accession>
<evidence type="ECO:0000256" key="1">
    <source>
        <dbReference type="ARBA" id="ARBA00024353"/>
    </source>
</evidence>
<dbReference type="Pfam" id="PF13490">
    <property type="entry name" value="zf-HC2"/>
    <property type="match status" value="1"/>
</dbReference>